<protein>
    <submittedName>
        <fullName evidence="1">Uncharacterized protein</fullName>
    </submittedName>
</protein>
<evidence type="ECO:0000313" key="1">
    <source>
        <dbReference type="EMBL" id="MBX73231.1"/>
    </source>
</evidence>
<name>A0A2P2R226_RHIMU</name>
<reference evidence="1" key="1">
    <citation type="submission" date="2018-02" db="EMBL/GenBank/DDBJ databases">
        <title>Rhizophora mucronata_Transcriptome.</title>
        <authorList>
            <person name="Meera S.P."/>
            <person name="Sreeshan A."/>
            <person name="Augustine A."/>
        </authorList>
    </citation>
    <scope>NUCLEOTIDE SEQUENCE</scope>
    <source>
        <tissue evidence="1">Leaf</tissue>
    </source>
</reference>
<organism evidence="1">
    <name type="scientific">Rhizophora mucronata</name>
    <name type="common">Asiatic mangrove</name>
    <dbReference type="NCBI Taxonomy" id="61149"/>
    <lineage>
        <taxon>Eukaryota</taxon>
        <taxon>Viridiplantae</taxon>
        <taxon>Streptophyta</taxon>
        <taxon>Embryophyta</taxon>
        <taxon>Tracheophyta</taxon>
        <taxon>Spermatophyta</taxon>
        <taxon>Magnoliopsida</taxon>
        <taxon>eudicotyledons</taxon>
        <taxon>Gunneridae</taxon>
        <taxon>Pentapetalae</taxon>
        <taxon>rosids</taxon>
        <taxon>fabids</taxon>
        <taxon>Malpighiales</taxon>
        <taxon>Rhizophoraceae</taxon>
        <taxon>Rhizophora</taxon>
    </lineage>
</organism>
<sequence>MFIQSLMKSIHIWSMHKKYLFSRSHSCATKPHKLE</sequence>
<accession>A0A2P2R226</accession>
<dbReference type="AlphaFoldDB" id="A0A2P2R226"/>
<dbReference type="EMBL" id="GGEC01092747">
    <property type="protein sequence ID" value="MBX73231.1"/>
    <property type="molecule type" value="Transcribed_RNA"/>
</dbReference>
<proteinExistence type="predicted"/>